<reference evidence="2 3" key="1">
    <citation type="submission" date="2018-09" db="EMBL/GenBank/DDBJ databases">
        <title>Genomic investigation of the strawberry pathogen Phytophthora fragariae indicates pathogenicity is determined by transcriptional variation in three key races.</title>
        <authorList>
            <person name="Adams T.M."/>
            <person name="Armitage A.D."/>
            <person name="Sobczyk M.K."/>
            <person name="Bates H.J."/>
            <person name="Dunwell J.M."/>
            <person name="Nellist C.F."/>
            <person name="Harrison R.J."/>
        </authorList>
    </citation>
    <scope>NUCLEOTIDE SEQUENCE [LARGE SCALE GENOMIC DNA]</scope>
    <source>
        <strain evidence="2 3">ONT-3</strain>
    </source>
</reference>
<feature type="region of interest" description="Disordered" evidence="1">
    <location>
        <begin position="1"/>
        <end position="37"/>
    </location>
</feature>
<comment type="caution">
    <text evidence="2">The sequence shown here is derived from an EMBL/GenBank/DDBJ whole genome shotgun (WGS) entry which is preliminary data.</text>
</comment>
<name>A0A6G0KWQ8_9STRA</name>
<dbReference type="Proteomes" id="UP000488956">
    <property type="component" value="Unassembled WGS sequence"/>
</dbReference>
<dbReference type="PANTHER" id="PTHR33099">
    <property type="entry name" value="FE2OG DIOXYGENASE DOMAIN-CONTAINING PROTEIN"/>
    <property type="match status" value="1"/>
</dbReference>
<sequence>MSESDEEPERLENQDPNFEEDFGGKEWPFSGKRGPDEIPLPTGAACVKINDVSGGLSEKFRDFSFGGQGDQLPAIPGIFVDGVGPVPVPLWEERAQRLIEKCEKSPFGHNIGTKMDENVRKSWELQPDHVQFRNPMWKTGMEKMAATIADRLGYKDIPLHCVLYKLLVYGEGGHFLKHQDTEKKDGMIATLVVQPPSLHEGGDLVVYRHGEECGNSTLVSVFFSKFFSRVKEKHAVVLDIAKLVRKFAWGVIGKALLEALICVDWNQDDIYVMQTTLAVVRALERGQAQQDLLSFAVGKAESLPDDRLISSRSLEELWRLVLSDSDDGILSTLSRKFERMNPRLSAPAVEIFSRYLRDNHLPEERRALLVAILSCHSG</sequence>
<evidence type="ECO:0000256" key="1">
    <source>
        <dbReference type="SAM" id="MobiDB-lite"/>
    </source>
</evidence>
<proteinExistence type="predicted"/>
<dbReference type="AlphaFoldDB" id="A0A6G0KWQ8"/>
<evidence type="ECO:0008006" key="4">
    <source>
        <dbReference type="Google" id="ProtNLM"/>
    </source>
</evidence>
<dbReference type="EMBL" id="QXFX01000934">
    <property type="protein sequence ID" value="KAE9100440.1"/>
    <property type="molecule type" value="Genomic_DNA"/>
</dbReference>
<dbReference type="Gene3D" id="2.60.120.620">
    <property type="entry name" value="q2cbj1_9rhob like domain"/>
    <property type="match status" value="1"/>
</dbReference>
<accession>A0A6G0KWQ8</accession>
<organism evidence="2 3">
    <name type="scientific">Phytophthora fragariae</name>
    <dbReference type="NCBI Taxonomy" id="53985"/>
    <lineage>
        <taxon>Eukaryota</taxon>
        <taxon>Sar</taxon>
        <taxon>Stramenopiles</taxon>
        <taxon>Oomycota</taxon>
        <taxon>Peronosporomycetes</taxon>
        <taxon>Peronosporales</taxon>
        <taxon>Peronosporaceae</taxon>
        <taxon>Phytophthora</taxon>
    </lineage>
</organism>
<protein>
    <recommendedName>
        <fullName evidence="4">Prolyl 4-hydroxylase alpha subunit Fe(2+) 2OG dioxygenase domain-containing protein</fullName>
    </recommendedName>
</protein>
<evidence type="ECO:0000313" key="3">
    <source>
        <dbReference type="Proteomes" id="UP000488956"/>
    </source>
</evidence>
<evidence type="ECO:0000313" key="2">
    <source>
        <dbReference type="EMBL" id="KAE9100440.1"/>
    </source>
</evidence>
<gene>
    <name evidence="2" type="ORF">PF010_g14820</name>
</gene>
<dbReference type="PANTHER" id="PTHR33099:SF7">
    <property type="entry name" value="MYND-TYPE DOMAIN-CONTAINING PROTEIN"/>
    <property type="match status" value="1"/>
</dbReference>